<dbReference type="AlphaFoldDB" id="A0A7X0MUA0"/>
<dbReference type="InterPro" id="IPR018232">
    <property type="entry name" value="Glyco_hydro_37_CS"/>
</dbReference>
<dbReference type="PROSITE" id="PS00927">
    <property type="entry name" value="TREHALASE_1"/>
    <property type="match status" value="1"/>
</dbReference>
<dbReference type="InterPro" id="IPR001661">
    <property type="entry name" value="Glyco_hydro_37"/>
</dbReference>
<dbReference type="GO" id="GO:0004555">
    <property type="term" value="F:alpha,alpha-trehalase activity"/>
    <property type="evidence" value="ECO:0007669"/>
    <property type="project" value="UniProtKB-EC"/>
</dbReference>
<protein>
    <submittedName>
        <fullName evidence="3">Alpha,alpha-trehalase</fullName>
        <ecNumber evidence="3">3.2.1.28</ecNumber>
    </submittedName>
</protein>
<dbReference type="RefSeq" id="WP_166852389.1">
    <property type="nucleotide sequence ID" value="NZ_JAAONY010000001.1"/>
</dbReference>
<dbReference type="Pfam" id="PF01204">
    <property type="entry name" value="Trehalase"/>
    <property type="match status" value="1"/>
</dbReference>
<dbReference type="EMBL" id="JACHHT010000001">
    <property type="protein sequence ID" value="MBB6520053.1"/>
    <property type="molecule type" value="Genomic_DNA"/>
</dbReference>
<dbReference type="GO" id="GO:0005993">
    <property type="term" value="P:trehalose catabolic process"/>
    <property type="evidence" value="ECO:0007669"/>
    <property type="project" value="TreeGrafter"/>
</dbReference>
<dbReference type="PANTHER" id="PTHR23403:SF1">
    <property type="entry name" value="TREHALASE"/>
    <property type="match status" value="1"/>
</dbReference>
<keyword evidence="4" id="KW-1185">Reference proteome</keyword>
<dbReference type="Proteomes" id="UP000528457">
    <property type="component" value="Unassembled WGS sequence"/>
</dbReference>
<proteinExistence type="predicted"/>
<keyword evidence="1 3" id="KW-0378">Hydrolase</keyword>
<dbReference type="InterPro" id="IPR008928">
    <property type="entry name" value="6-hairpin_glycosidase_sf"/>
</dbReference>
<evidence type="ECO:0000313" key="3">
    <source>
        <dbReference type="EMBL" id="MBB6520053.1"/>
    </source>
</evidence>
<dbReference type="EC" id="3.2.1.28" evidence="3"/>
<evidence type="ECO:0000313" key="4">
    <source>
        <dbReference type="Proteomes" id="UP000528457"/>
    </source>
</evidence>
<reference evidence="3 4" key="1">
    <citation type="submission" date="2020-08" db="EMBL/GenBank/DDBJ databases">
        <title>Genomic Encyclopedia of Type Strains, Phase IV (KMG-IV): sequencing the most valuable type-strain genomes for metagenomic binning, comparative biology and taxonomic classification.</title>
        <authorList>
            <person name="Goeker M."/>
        </authorList>
    </citation>
    <scope>NUCLEOTIDE SEQUENCE [LARGE SCALE GENOMIC DNA]</scope>
    <source>
        <strain evidence="3 4">DSM 22368</strain>
    </source>
</reference>
<evidence type="ECO:0000256" key="2">
    <source>
        <dbReference type="ARBA" id="ARBA00023295"/>
    </source>
</evidence>
<name>A0A7X0MUA0_9GAMM</name>
<dbReference type="InterPro" id="IPR012341">
    <property type="entry name" value="6hp_glycosidase-like_sf"/>
</dbReference>
<dbReference type="SUPFAM" id="SSF48208">
    <property type="entry name" value="Six-hairpin glycosidases"/>
    <property type="match status" value="1"/>
</dbReference>
<gene>
    <name evidence="3" type="ORF">HNR48_000331</name>
</gene>
<dbReference type="FunCoup" id="A0A7X0MUA0">
    <property type="interactions" value="297"/>
</dbReference>
<dbReference type="PROSITE" id="PS00928">
    <property type="entry name" value="TREHALASE_2"/>
    <property type="match status" value="1"/>
</dbReference>
<organism evidence="3 4">
    <name type="scientific">Pseudoteredinibacter isoporae</name>
    <dbReference type="NCBI Taxonomy" id="570281"/>
    <lineage>
        <taxon>Bacteria</taxon>
        <taxon>Pseudomonadati</taxon>
        <taxon>Pseudomonadota</taxon>
        <taxon>Gammaproteobacteria</taxon>
        <taxon>Cellvibrionales</taxon>
        <taxon>Cellvibrionaceae</taxon>
        <taxon>Pseudoteredinibacter</taxon>
    </lineage>
</organism>
<accession>A0A7X0MUA0</accession>
<sequence>MKQQALKSICLSKDIPELFFDVQTQRIFQDSKIFADASPKTDLESIREKYLQLRNKNDVDLLAFVEAHFDLPVDPVMHFSAENHGVWEYIDKLWLKLTRQPDFENSSLLHLPRPYVVPGGRFREIYYWDSYFTMLGLANSGHVDLVEDMVENFASLMRNYGVIPNGNREYYLSRTQPPYFALMVQLLASLRNNERLILGYIDVMEAEYAYWMKGQDQLFNNGDAHSRVVKLKGYLLNRYHDDLNTPRPESFFEDKALSKALGVEPDNGNDRLFCDIRSACESGWDFSSRWFADKEDFASIETTKVVPVDLNCLMHELEAALAKAFQLAGNVEMGEQYQGFANRRKQAIQELFFDSEDAWFFDLNCQDGSFRPTKTLAAAYPLYANLATDAQAEAIARNLQSDFLYPGGWVTSTNSSRQQWDFPNGWAPLQWTVYRGLRNYGFEALAREGAEAWLNNVTDLYRKTGKLYEKYDVVNTERFADGGEYQNQYGFGWTNAILLKLREGLTD</sequence>
<dbReference type="InParanoid" id="A0A7X0MUA0"/>
<evidence type="ECO:0000256" key="1">
    <source>
        <dbReference type="ARBA" id="ARBA00022801"/>
    </source>
</evidence>
<dbReference type="PRINTS" id="PR00744">
    <property type="entry name" value="GLHYDRLASE37"/>
</dbReference>
<comment type="caution">
    <text evidence="3">The sequence shown here is derived from an EMBL/GenBank/DDBJ whole genome shotgun (WGS) entry which is preliminary data.</text>
</comment>
<keyword evidence="2 3" id="KW-0326">Glycosidase</keyword>
<dbReference type="Gene3D" id="1.50.10.10">
    <property type="match status" value="1"/>
</dbReference>
<dbReference type="PANTHER" id="PTHR23403">
    <property type="entry name" value="TREHALASE"/>
    <property type="match status" value="1"/>
</dbReference>